<accession>A0A8S9KDI7</accession>
<protein>
    <recommendedName>
        <fullName evidence="2">Retrotransposon gag domain-containing protein</fullName>
    </recommendedName>
</protein>
<sequence>MQQGSMTCWEEVKNALINNFFDDTRYLELRNKISTFCQGNLEGLKNSCQSDGNFNTRSPEEAKRLIENMISCEGFKRFDIRRQEVVKGDKNEIKVRLDSVQAIHWKEKNSLSHFMELKLPRVKKMMSTLST</sequence>
<evidence type="ECO:0008006" key="2">
    <source>
        <dbReference type="Google" id="ProtNLM"/>
    </source>
</evidence>
<dbReference type="EMBL" id="QGKY02000164">
    <property type="protein sequence ID" value="KAF2592142.1"/>
    <property type="molecule type" value="Genomic_DNA"/>
</dbReference>
<proteinExistence type="predicted"/>
<name>A0A8S9KDI7_BRACR</name>
<organism evidence="1">
    <name type="scientific">Brassica cretica</name>
    <name type="common">Mustard</name>
    <dbReference type="NCBI Taxonomy" id="69181"/>
    <lineage>
        <taxon>Eukaryota</taxon>
        <taxon>Viridiplantae</taxon>
        <taxon>Streptophyta</taxon>
        <taxon>Embryophyta</taxon>
        <taxon>Tracheophyta</taxon>
        <taxon>Spermatophyta</taxon>
        <taxon>Magnoliopsida</taxon>
        <taxon>eudicotyledons</taxon>
        <taxon>Gunneridae</taxon>
        <taxon>Pentapetalae</taxon>
        <taxon>rosids</taxon>
        <taxon>malvids</taxon>
        <taxon>Brassicales</taxon>
        <taxon>Brassicaceae</taxon>
        <taxon>Brassiceae</taxon>
        <taxon>Brassica</taxon>
    </lineage>
</organism>
<reference evidence="1" key="1">
    <citation type="submission" date="2019-12" db="EMBL/GenBank/DDBJ databases">
        <title>Genome sequencing and annotation of Brassica cretica.</title>
        <authorList>
            <person name="Studholme D.J."/>
            <person name="Sarris P.F."/>
        </authorList>
    </citation>
    <scope>NUCLEOTIDE SEQUENCE</scope>
    <source>
        <strain evidence="1">PFS-102/07</strain>
        <tissue evidence="1">Leaf</tissue>
    </source>
</reference>
<evidence type="ECO:0000313" key="1">
    <source>
        <dbReference type="EMBL" id="KAF2592142.1"/>
    </source>
</evidence>
<gene>
    <name evidence="1" type="ORF">F2Q70_00043375</name>
</gene>
<comment type="caution">
    <text evidence="1">The sequence shown here is derived from an EMBL/GenBank/DDBJ whole genome shotgun (WGS) entry which is preliminary data.</text>
</comment>
<dbReference type="AlphaFoldDB" id="A0A8S9KDI7"/>